<evidence type="ECO:0000256" key="1">
    <source>
        <dbReference type="ARBA" id="ARBA00004496"/>
    </source>
</evidence>
<dbReference type="SUPFAM" id="SSF55116">
    <property type="entry name" value="Formiminotransferase domain of formiminotransferase-cyclodeaminase"/>
    <property type="match status" value="2"/>
</dbReference>
<keyword evidence="7" id="KW-0290">Folate-binding</keyword>
<organism evidence="8 9">
    <name type="scientific">Capsulimonas corticalis</name>
    <dbReference type="NCBI Taxonomy" id="2219043"/>
    <lineage>
        <taxon>Bacteria</taxon>
        <taxon>Bacillati</taxon>
        <taxon>Armatimonadota</taxon>
        <taxon>Armatimonadia</taxon>
        <taxon>Capsulimonadales</taxon>
        <taxon>Capsulimonadaceae</taxon>
        <taxon>Capsulimonas</taxon>
    </lineage>
</organism>
<evidence type="ECO:0000256" key="6">
    <source>
        <dbReference type="ARBA" id="ARBA00022808"/>
    </source>
</evidence>
<dbReference type="InterPro" id="IPR012886">
    <property type="entry name" value="Formiminotransferase_N"/>
</dbReference>
<dbReference type="AlphaFoldDB" id="A0A402CXS2"/>
<comment type="subcellular location">
    <subcellularLocation>
        <location evidence="1">Cytoplasm</location>
    </subcellularLocation>
</comment>
<gene>
    <name evidence="8" type="ORF">CCAX7_42550</name>
</gene>
<evidence type="ECO:0000313" key="9">
    <source>
        <dbReference type="Proteomes" id="UP000287394"/>
    </source>
</evidence>
<dbReference type="InterPro" id="IPR037070">
    <property type="entry name" value="Formiminotransferase_C_sf"/>
</dbReference>
<dbReference type="Gene3D" id="3.30.990.10">
    <property type="entry name" value="Formiminotransferase, N-terminal subdomain"/>
    <property type="match status" value="1"/>
</dbReference>
<dbReference type="NCBIfam" id="TIGR02024">
    <property type="entry name" value="FtcD"/>
    <property type="match status" value="1"/>
</dbReference>
<name>A0A402CXS2_9BACT</name>
<dbReference type="InterPro" id="IPR022384">
    <property type="entry name" value="FormiminoTrfase_cat_dom_sf"/>
</dbReference>
<dbReference type="InterPro" id="IPR051623">
    <property type="entry name" value="FTCD"/>
</dbReference>
<dbReference type="OrthoDB" id="9773217at2"/>
<dbReference type="InterPro" id="IPR004227">
    <property type="entry name" value="Formiminotransferase_cat"/>
</dbReference>
<protein>
    <recommendedName>
        <fullName evidence="3">glutamate formimidoyltransferase</fullName>
        <ecNumber evidence="3">2.1.2.5</ecNumber>
    </recommendedName>
</protein>
<evidence type="ECO:0000256" key="2">
    <source>
        <dbReference type="ARBA" id="ARBA00005082"/>
    </source>
</evidence>
<evidence type="ECO:0000313" key="8">
    <source>
        <dbReference type="EMBL" id="BDI32204.1"/>
    </source>
</evidence>
<dbReference type="EMBL" id="AP025739">
    <property type="protein sequence ID" value="BDI32204.1"/>
    <property type="molecule type" value="Genomic_DNA"/>
</dbReference>
<dbReference type="RefSeq" id="WP_119322104.1">
    <property type="nucleotide sequence ID" value="NZ_AP025739.1"/>
</dbReference>
<dbReference type="InterPro" id="IPR037064">
    <property type="entry name" value="Formiminotransferase_N_sf"/>
</dbReference>
<sequence>MSEPIIQCVPNFSEGRRPEVVQAIVGAVSATPGVRLVDWSSDTDHNRMVVTFVGPPAPVAAAAKAAAGAAVRHISLTEHHGVHPRLGAIDVLPFVPIKNITMEECARLATQLGAEIAEDLQLPVFLYEFASTGRRALPDVRRGAFSEITPDYGPSSPHPTAGAVVVGARGPLIAYNVNLSTPDIRAAKTIARELRADGAAGFVGVRALGLALESRGLSQVSINVVHPESVSLYALFSYIARRAEELGTKAVESEVIGALPGFSAYGLIRDAIAATRIKPGQVLWENWPT</sequence>
<dbReference type="PANTHER" id="PTHR12234">
    <property type="entry name" value="FORMIMINOTRANSFERASE-CYCLODEAMINASE"/>
    <property type="match status" value="1"/>
</dbReference>
<dbReference type="GO" id="GO:0005542">
    <property type="term" value="F:folic acid binding"/>
    <property type="evidence" value="ECO:0007669"/>
    <property type="project" value="UniProtKB-KW"/>
</dbReference>
<dbReference type="PANTHER" id="PTHR12234:SF1">
    <property type="entry name" value="FORMIMINOTRANSFERASE N-TERMINAL SUBDOMAIN-CONTAINING PROTEIN"/>
    <property type="match status" value="1"/>
</dbReference>
<dbReference type="KEGG" id="ccot:CCAX7_42550"/>
<accession>A0A402CXS2</accession>
<dbReference type="Proteomes" id="UP000287394">
    <property type="component" value="Chromosome"/>
</dbReference>
<evidence type="ECO:0000256" key="7">
    <source>
        <dbReference type="ARBA" id="ARBA00022954"/>
    </source>
</evidence>
<reference evidence="8 9" key="1">
    <citation type="journal article" date="2019" name="Int. J. Syst. Evol. Microbiol.">
        <title>Capsulimonas corticalis gen. nov., sp. nov., an aerobic capsulated bacterium, of a novel bacterial order, Capsulimonadales ord. nov., of the class Armatimonadia of the phylum Armatimonadetes.</title>
        <authorList>
            <person name="Li J."/>
            <person name="Kudo C."/>
            <person name="Tonouchi A."/>
        </authorList>
    </citation>
    <scope>NUCLEOTIDE SEQUENCE [LARGE SCALE GENOMIC DNA]</scope>
    <source>
        <strain evidence="8 9">AX-7</strain>
    </source>
</reference>
<proteinExistence type="predicted"/>
<dbReference type="SMART" id="SM01221">
    <property type="entry name" value="FTCD"/>
    <property type="match status" value="1"/>
</dbReference>
<keyword evidence="9" id="KW-1185">Reference proteome</keyword>
<keyword evidence="6" id="KW-0369">Histidine metabolism</keyword>
<keyword evidence="4" id="KW-0963">Cytoplasm</keyword>
<dbReference type="GO" id="GO:0019557">
    <property type="term" value="P:L-histidine catabolic process to glutamate and formate"/>
    <property type="evidence" value="ECO:0007669"/>
    <property type="project" value="UniProtKB-UniPathway"/>
</dbReference>
<evidence type="ECO:0000256" key="4">
    <source>
        <dbReference type="ARBA" id="ARBA00022490"/>
    </source>
</evidence>
<comment type="pathway">
    <text evidence="2">Amino-acid degradation; L-histidine degradation into L-glutamate; L-glutamate from N-formimidoyl-L-glutamate (transferase route): step 1/1.</text>
</comment>
<dbReference type="GO" id="GO:0019556">
    <property type="term" value="P:L-histidine catabolic process to glutamate and formamide"/>
    <property type="evidence" value="ECO:0007669"/>
    <property type="project" value="UniProtKB-UniPathway"/>
</dbReference>
<dbReference type="GO" id="GO:0030409">
    <property type="term" value="F:glutamate formimidoyltransferase activity"/>
    <property type="evidence" value="ECO:0007669"/>
    <property type="project" value="UniProtKB-EC"/>
</dbReference>
<dbReference type="SMART" id="SM01222">
    <property type="entry name" value="FTCD_N"/>
    <property type="match status" value="1"/>
</dbReference>
<dbReference type="Gene3D" id="3.30.70.670">
    <property type="entry name" value="Formiminotransferase, C-terminal subdomain"/>
    <property type="match status" value="1"/>
</dbReference>
<dbReference type="Pfam" id="PF07837">
    <property type="entry name" value="FTCD_N"/>
    <property type="match status" value="1"/>
</dbReference>
<dbReference type="GO" id="GO:0005737">
    <property type="term" value="C:cytoplasm"/>
    <property type="evidence" value="ECO:0007669"/>
    <property type="project" value="UniProtKB-SubCell"/>
</dbReference>
<keyword evidence="5" id="KW-0808">Transferase</keyword>
<evidence type="ECO:0000256" key="3">
    <source>
        <dbReference type="ARBA" id="ARBA00012252"/>
    </source>
</evidence>
<dbReference type="EC" id="2.1.2.5" evidence="3"/>
<evidence type="ECO:0000256" key="5">
    <source>
        <dbReference type="ARBA" id="ARBA00022679"/>
    </source>
</evidence>
<dbReference type="Pfam" id="PF02971">
    <property type="entry name" value="FTCD"/>
    <property type="match status" value="1"/>
</dbReference>
<dbReference type="InterPro" id="IPR013802">
    <property type="entry name" value="Formiminotransferase_C"/>
</dbReference>